<evidence type="ECO:0000256" key="1">
    <source>
        <dbReference type="SAM" id="MobiDB-lite"/>
    </source>
</evidence>
<dbReference type="RefSeq" id="YP_009603541.1">
    <property type="nucleotide sequence ID" value="NC_041952.1"/>
</dbReference>
<organism evidence="2 3">
    <name type="scientific">Arthrobacter phage Gordon</name>
    <dbReference type="NCBI Taxonomy" id="1772298"/>
    <lineage>
        <taxon>Viruses</taxon>
        <taxon>Duplodnaviria</taxon>
        <taxon>Heunggongvirae</taxon>
        <taxon>Uroviricota</taxon>
        <taxon>Caudoviricetes</taxon>
        <taxon>Gordonvirus</taxon>
        <taxon>Gordonvirus gordon</taxon>
    </lineage>
</organism>
<name>A0A0U4IL85_9CAUD</name>
<dbReference type="GeneID" id="40079422"/>
<feature type="region of interest" description="Disordered" evidence="1">
    <location>
        <begin position="1"/>
        <end position="24"/>
    </location>
</feature>
<keyword evidence="3" id="KW-1185">Reference proteome</keyword>
<reference evidence="2 3" key="1">
    <citation type="submission" date="2015-11" db="EMBL/GenBank/DDBJ databases">
        <authorList>
            <person name="Schneider V.M."/>
            <person name="Bradley K.W."/>
            <person name="Asai D.J."/>
            <person name="Bowman C.A."/>
            <person name="Russell D.A."/>
            <person name="Pope W.H."/>
            <person name="Jacobs-Sera D."/>
            <person name="Hendrix R.W."/>
            <person name="Hatfull G.F."/>
        </authorList>
    </citation>
    <scope>NUCLEOTIDE SEQUENCE [LARGE SCALE GENOMIC DNA]</scope>
</reference>
<proteinExistence type="predicted"/>
<dbReference type="EMBL" id="KU160646">
    <property type="protein sequence ID" value="ALY09055.1"/>
    <property type="molecule type" value="Genomic_DNA"/>
</dbReference>
<sequence>MDRAEMERYLHETRNGRGEWPPVLPPPDETIETMLDWHSQGCEWPVGGDELVIVNG</sequence>
<dbReference type="KEGG" id="vg:40079422"/>
<gene>
    <name evidence="2" type="primary">80</name>
    <name evidence="2" type="ORF">GORDON_80</name>
</gene>
<evidence type="ECO:0000313" key="3">
    <source>
        <dbReference type="Proteomes" id="UP000226177"/>
    </source>
</evidence>
<dbReference type="Proteomes" id="UP000226177">
    <property type="component" value="Segment"/>
</dbReference>
<accession>A0A0U4IL85</accession>
<protein>
    <submittedName>
        <fullName evidence="2">Uncharacterized protein</fullName>
    </submittedName>
</protein>
<feature type="compositionally biased region" description="Basic and acidic residues" evidence="1">
    <location>
        <begin position="1"/>
        <end position="17"/>
    </location>
</feature>
<evidence type="ECO:0000313" key="2">
    <source>
        <dbReference type="EMBL" id="ALY09055.1"/>
    </source>
</evidence>